<evidence type="ECO:0000256" key="2">
    <source>
        <dbReference type="ARBA" id="ARBA00022490"/>
    </source>
</evidence>
<feature type="domain" description="Aminoacyl-transfer RNA synthetases class-II family profile" evidence="9">
    <location>
        <begin position="147"/>
        <end position="556"/>
    </location>
</feature>
<evidence type="ECO:0000313" key="10">
    <source>
        <dbReference type="EMBL" id="TCS94908.1"/>
    </source>
</evidence>
<dbReference type="Gene3D" id="3.30.930.10">
    <property type="entry name" value="Bira Bifunctional Protein, Domain 2"/>
    <property type="match status" value="1"/>
</dbReference>
<proteinExistence type="inferred from homology"/>
<keyword evidence="3 8" id="KW-0436">Ligase</keyword>
<comment type="subcellular location">
    <subcellularLocation>
        <location evidence="8">Cytoplasm</location>
    </subcellularLocation>
</comment>
<comment type="similarity">
    <text evidence="1 8">Belongs to the class-II aminoacyl-tRNA synthetase family. Type 1 subfamily.</text>
</comment>
<dbReference type="Gene3D" id="2.40.50.140">
    <property type="entry name" value="Nucleic acid-binding proteins"/>
    <property type="match status" value="1"/>
</dbReference>
<dbReference type="AlphaFoldDB" id="A0A4R3L736"/>
<keyword evidence="6 8" id="KW-0648">Protein biosynthesis</keyword>
<sequence length="594" mass="67589">MGHGYRTHHAHECNKELIGQTVTLNGWVQKQRNLGGVIFIDLRDRSGVVQVVVNPDSSPELAEIAEQVRSEYVLSITGKVVARSPETVNPKMATGDIEVISKEIDVFNEAKTPPFLIQDRVEVDEAIRLKYRYLDLRRPKMQQTMLIRHRAMQLVRRYLDQYGFIEVETPMLTKSTPEGARDYLVPSRVHKGSFYALPQSPQLFKQLLMVAGMERYFQFARCFRDEDLRSDRQPEFTQIDIEASFLPLETFLTMMEEMAALLLKEIIDVEVPTPFQRMSYQEAMDRYGSDKPDLRFGMELINLSETLKETSFKVFASTIASGGQVKALNVKGCAHWSRKEIDQWGKEAEKLGAKGLAWIALKEEGVKGSVAKFLSEAEITSICQAAQAETGDLLFFVADRPAVVADVLGGLRVRLGQQLKLINENEYRFVWITEFPLLEYSEEDGRFYAKHHPFTSPMEEDLPLMKTNPEQVRAVAYDMVLNGYEVAGGSRRIHRREVQELMFHALGITPEEAKEKFGFLLEAFEYGAPPHGGIAFGFDRLVMLLAGRTNLRECIPFPKTASASCLMTQAPSTVDEKQLEELNIELRKDKRKEN</sequence>
<dbReference type="NCBIfam" id="TIGR00459">
    <property type="entry name" value="aspS_bact"/>
    <property type="match status" value="1"/>
</dbReference>
<dbReference type="SUPFAM" id="SSF55261">
    <property type="entry name" value="GAD domain-like"/>
    <property type="match status" value="1"/>
</dbReference>
<feature type="binding site" evidence="8">
    <location>
        <position position="233"/>
    </location>
    <ligand>
        <name>ATP</name>
        <dbReference type="ChEBI" id="CHEBI:30616"/>
    </ligand>
</feature>
<comment type="catalytic activity">
    <reaction evidence="8">
        <text>tRNA(Asp) + L-aspartate + ATP = L-aspartyl-tRNA(Asp) + AMP + diphosphate</text>
        <dbReference type="Rhea" id="RHEA:19649"/>
        <dbReference type="Rhea" id="RHEA-COMP:9660"/>
        <dbReference type="Rhea" id="RHEA-COMP:9678"/>
        <dbReference type="ChEBI" id="CHEBI:29991"/>
        <dbReference type="ChEBI" id="CHEBI:30616"/>
        <dbReference type="ChEBI" id="CHEBI:33019"/>
        <dbReference type="ChEBI" id="CHEBI:78442"/>
        <dbReference type="ChEBI" id="CHEBI:78516"/>
        <dbReference type="ChEBI" id="CHEBI:456215"/>
        <dbReference type="EC" id="6.1.1.12"/>
    </reaction>
</comment>
<comment type="subunit">
    <text evidence="8">Homodimer.</text>
</comment>
<feature type="binding site" evidence="8">
    <location>
        <position position="178"/>
    </location>
    <ligand>
        <name>L-aspartate</name>
        <dbReference type="ChEBI" id="CHEBI:29991"/>
    </ligand>
</feature>
<feature type="region of interest" description="Aspartate" evidence="8">
    <location>
        <begin position="202"/>
        <end position="205"/>
    </location>
</feature>
<feature type="binding site" evidence="8">
    <location>
        <begin position="224"/>
        <end position="226"/>
    </location>
    <ligand>
        <name>ATP</name>
        <dbReference type="ChEBI" id="CHEBI:30616"/>
    </ligand>
</feature>
<dbReference type="GO" id="GO:0140096">
    <property type="term" value="F:catalytic activity, acting on a protein"/>
    <property type="evidence" value="ECO:0007669"/>
    <property type="project" value="UniProtKB-ARBA"/>
</dbReference>
<evidence type="ECO:0000256" key="7">
    <source>
        <dbReference type="ARBA" id="ARBA00023146"/>
    </source>
</evidence>
<dbReference type="CDD" id="cd00777">
    <property type="entry name" value="AspRS_core"/>
    <property type="match status" value="1"/>
</dbReference>
<evidence type="ECO:0000256" key="8">
    <source>
        <dbReference type="HAMAP-Rule" id="MF_00044"/>
    </source>
</evidence>
<dbReference type="GO" id="GO:0004815">
    <property type="term" value="F:aspartate-tRNA ligase activity"/>
    <property type="evidence" value="ECO:0007669"/>
    <property type="project" value="UniProtKB-UniRule"/>
</dbReference>
<dbReference type="InterPro" id="IPR047089">
    <property type="entry name" value="Asp-tRNA-ligase_1_N"/>
</dbReference>
<feature type="binding site" evidence="8">
    <location>
        <position position="485"/>
    </location>
    <ligand>
        <name>ATP</name>
        <dbReference type="ChEBI" id="CHEBI:30616"/>
    </ligand>
</feature>
<keyword evidence="2 8" id="KW-0963">Cytoplasm</keyword>
<dbReference type="InterPro" id="IPR047090">
    <property type="entry name" value="AspRS_core"/>
</dbReference>
<dbReference type="RefSeq" id="WP_131924287.1">
    <property type="nucleotide sequence ID" value="NZ_SMAG01000003.1"/>
</dbReference>
<dbReference type="Pfam" id="PF00152">
    <property type="entry name" value="tRNA-synt_2"/>
    <property type="match status" value="1"/>
</dbReference>
<dbReference type="InterPro" id="IPR029351">
    <property type="entry name" value="GAD_dom"/>
</dbReference>
<dbReference type="InterPro" id="IPR004115">
    <property type="entry name" value="GAD-like_sf"/>
</dbReference>
<dbReference type="GO" id="GO:0005737">
    <property type="term" value="C:cytoplasm"/>
    <property type="evidence" value="ECO:0007669"/>
    <property type="project" value="UniProtKB-SubCell"/>
</dbReference>
<dbReference type="InterPro" id="IPR004364">
    <property type="entry name" value="Aa-tRNA-synt_II"/>
</dbReference>
<evidence type="ECO:0000256" key="4">
    <source>
        <dbReference type="ARBA" id="ARBA00022741"/>
    </source>
</evidence>
<dbReference type="HAMAP" id="MF_00044">
    <property type="entry name" value="Asp_tRNA_synth_type1"/>
    <property type="match status" value="1"/>
</dbReference>
<dbReference type="InterPro" id="IPR002312">
    <property type="entry name" value="Asp/Asn-tRNA-synth_IIb"/>
</dbReference>
<evidence type="ECO:0000256" key="3">
    <source>
        <dbReference type="ARBA" id="ARBA00022598"/>
    </source>
</evidence>
<evidence type="ECO:0000313" key="11">
    <source>
        <dbReference type="Proteomes" id="UP000294937"/>
    </source>
</evidence>
<keyword evidence="5 8" id="KW-0067">ATP-binding</keyword>
<gene>
    <name evidence="8" type="primary">aspS</name>
    <name evidence="10" type="ORF">EDD58_103332</name>
</gene>
<dbReference type="GO" id="GO:0005524">
    <property type="term" value="F:ATP binding"/>
    <property type="evidence" value="ECO:0007669"/>
    <property type="project" value="UniProtKB-UniRule"/>
</dbReference>
<dbReference type="SUPFAM" id="SSF50249">
    <property type="entry name" value="Nucleic acid-binding proteins"/>
    <property type="match status" value="1"/>
</dbReference>
<dbReference type="EMBL" id="SMAG01000003">
    <property type="protein sequence ID" value="TCS94908.1"/>
    <property type="molecule type" value="Genomic_DNA"/>
</dbReference>
<dbReference type="InterPro" id="IPR004365">
    <property type="entry name" value="NA-bd_OB_tRNA"/>
</dbReference>
<dbReference type="PROSITE" id="PS50862">
    <property type="entry name" value="AA_TRNA_LIGASE_II"/>
    <property type="match status" value="1"/>
</dbReference>
<dbReference type="NCBIfam" id="NF001750">
    <property type="entry name" value="PRK00476.1"/>
    <property type="match status" value="1"/>
</dbReference>
<protein>
    <recommendedName>
        <fullName evidence="8">Aspartate--tRNA ligase</fullName>
        <ecNumber evidence="8">6.1.1.12</ecNumber>
    </recommendedName>
    <alternativeName>
        <fullName evidence="8">Aspartyl-tRNA synthetase</fullName>
        <shortName evidence="8">AspRS</shortName>
    </alternativeName>
</protein>
<comment type="function">
    <text evidence="8">Catalyzes the attachment of L-aspartate to tRNA(Asp) in a two-step reaction: L-aspartate is first activated by ATP to form Asp-AMP and then transferred to the acceptor end of tRNA(Asp).</text>
</comment>
<dbReference type="SUPFAM" id="SSF55681">
    <property type="entry name" value="Class II aaRS and biotin synthetases"/>
    <property type="match status" value="1"/>
</dbReference>
<dbReference type="PANTHER" id="PTHR22594">
    <property type="entry name" value="ASPARTYL/LYSYL-TRNA SYNTHETASE"/>
    <property type="match status" value="1"/>
</dbReference>
<feature type="binding site" evidence="8">
    <location>
        <position position="224"/>
    </location>
    <ligand>
        <name>L-aspartate</name>
        <dbReference type="ChEBI" id="CHEBI:29991"/>
    </ligand>
</feature>
<dbReference type="OrthoDB" id="9802326at2"/>
<dbReference type="EC" id="6.1.1.12" evidence="8"/>
<feature type="binding site" evidence="8">
    <location>
        <position position="451"/>
    </location>
    <ligand>
        <name>L-aspartate</name>
        <dbReference type="ChEBI" id="CHEBI:29991"/>
    </ligand>
</feature>
<accession>A0A4R3L736</accession>
<evidence type="ECO:0000256" key="5">
    <source>
        <dbReference type="ARBA" id="ARBA00022840"/>
    </source>
</evidence>
<evidence type="ECO:0000259" key="9">
    <source>
        <dbReference type="PROSITE" id="PS50862"/>
    </source>
</evidence>
<dbReference type="InterPro" id="IPR004524">
    <property type="entry name" value="Asp-tRNA-ligase_1"/>
</dbReference>
<dbReference type="Pfam" id="PF01336">
    <property type="entry name" value="tRNA_anti-codon"/>
    <property type="match status" value="1"/>
</dbReference>
<dbReference type="InterPro" id="IPR006195">
    <property type="entry name" value="aa-tRNA-synth_II"/>
</dbReference>
<dbReference type="InterPro" id="IPR012340">
    <property type="entry name" value="NA-bd_OB-fold"/>
</dbReference>
<evidence type="ECO:0000256" key="6">
    <source>
        <dbReference type="ARBA" id="ARBA00022917"/>
    </source>
</evidence>
<comment type="caution">
    <text evidence="8">Lacks conserved residue(s) required for the propagation of feature annotation.</text>
</comment>
<dbReference type="Gene3D" id="3.30.1360.30">
    <property type="entry name" value="GAD-like domain"/>
    <property type="match status" value="1"/>
</dbReference>
<reference evidence="10 11" key="1">
    <citation type="submission" date="2019-03" db="EMBL/GenBank/DDBJ databases">
        <title>Genomic Encyclopedia of Type Strains, Phase IV (KMG-IV): sequencing the most valuable type-strain genomes for metagenomic binning, comparative biology and taxonomic classification.</title>
        <authorList>
            <person name="Goeker M."/>
        </authorList>
    </citation>
    <scope>NUCLEOTIDE SEQUENCE [LARGE SCALE GENOMIC DNA]</scope>
    <source>
        <strain evidence="10 11">DSM 45707</strain>
    </source>
</reference>
<dbReference type="PANTHER" id="PTHR22594:SF5">
    <property type="entry name" value="ASPARTATE--TRNA LIGASE, MITOCHONDRIAL"/>
    <property type="match status" value="1"/>
</dbReference>
<dbReference type="PRINTS" id="PR01042">
    <property type="entry name" value="TRNASYNTHASP"/>
</dbReference>
<evidence type="ECO:0000256" key="1">
    <source>
        <dbReference type="ARBA" id="ARBA00006303"/>
    </source>
</evidence>
<dbReference type="GO" id="GO:0006422">
    <property type="term" value="P:aspartyl-tRNA aminoacylation"/>
    <property type="evidence" value="ECO:0007669"/>
    <property type="project" value="UniProtKB-UniRule"/>
</dbReference>
<feature type="binding site" evidence="8">
    <location>
        <position position="492"/>
    </location>
    <ligand>
        <name>L-aspartate</name>
        <dbReference type="ChEBI" id="CHEBI:29991"/>
    </ligand>
</feature>
<dbReference type="InterPro" id="IPR045864">
    <property type="entry name" value="aa-tRNA-synth_II/BPL/LPL"/>
</dbReference>
<comment type="caution">
    <text evidence="10">The sequence shown here is derived from an EMBL/GenBank/DDBJ whole genome shotgun (WGS) entry which is preliminary data.</text>
</comment>
<keyword evidence="4 8" id="KW-0547">Nucleotide-binding</keyword>
<dbReference type="GO" id="GO:0016740">
    <property type="term" value="F:transferase activity"/>
    <property type="evidence" value="ECO:0007669"/>
    <property type="project" value="UniProtKB-ARBA"/>
</dbReference>
<feature type="binding site" evidence="8">
    <location>
        <begin position="537"/>
        <end position="540"/>
    </location>
    <ligand>
        <name>ATP</name>
        <dbReference type="ChEBI" id="CHEBI:30616"/>
    </ligand>
</feature>
<name>A0A4R3L736_9BACL</name>
<keyword evidence="11" id="KW-1185">Reference proteome</keyword>
<dbReference type="Proteomes" id="UP000294937">
    <property type="component" value="Unassembled WGS sequence"/>
</dbReference>
<dbReference type="GO" id="GO:0003676">
    <property type="term" value="F:nucleic acid binding"/>
    <property type="evidence" value="ECO:0007669"/>
    <property type="project" value="InterPro"/>
</dbReference>
<dbReference type="CDD" id="cd04317">
    <property type="entry name" value="EcAspRS_like_N"/>
    <property type="match status" value="1"/>
</dbReference>
<organism evidence="10 11">
    <name type="scientific">Hazenella coriacea</name>
    <dbReference type="NCBI Taxonomy" id="1179467"/>
    <lineage>
        <taxon>Bacteria</taxon>
        <taxon>Bacillati</taxon>
        <taxon>Bacillota</taxon>
        <taxon>Bacilli</taxon>
        <taxon>Bacillales</taxon>
        <taxon>Thermoactinomycetaceae</taxon>
        <taxon>Hazenella</taxon>
    </lineage>
</organism>
<dbReference type="Pfam" id="PF02938">
    <property type="entry name" value="GAD"/>
    <property type="match status" value="1"/>
</dbReference>
<keyword evidence="7 8" id="KW-0030">Aminoacyl-tRNA synthetase</keyword>